<dbReference type="Pfam" id="PF02825">
    <property type="entry name" value="WWE"/>
    <property type="match status" value="1"/>
</dbReference>
<keyword evidence="10 12" id="KW-0862">Zinc</keyword>
<dbReference type="GO" id="GO:0008270">
    <property type="term" value="F:zinc ion binding"/>
    <property type="evidence" value="ECO:0007669"/>
    <property type="project" value="UniProtKB-UniRule"/>
</dbReference>
<dbReference type="InterPro" id="IPR013083">
    <property type="entry name" value="Znf_RING/FYVE/PHD"/>
</dbReference>
<dbReference type="CDD" id="cd16546">
    <property type="entry name" value="RING-HC_RNF146"/>
    <property type="match status" value="1"/>
</dbReference>
<feature type="compositionally biased region" description="Polar residues" evidence="13">
    <location>
        <begin position="196"/>
        <end position="210"/>
    </location>
</feature>
<dbReference type="InterPro" id="IPR017907">
    <property type="entry name" value="Znf_RING_CS"/>
</dbReference>
<dbReference type="GO" id="GO:0051865">
    <property type="term" value="P:protein autoubiquitination"/>
    <property type="evidence" value="ECO:0007669"/>
    <property type="project" value="UniProtKB-UniRule"/>
</dbReference>
<dbReference type="InterPro" id="IPR001841">
    <property type="entry name" value="Znf_RING"/>
</dbReference>
<dbReference type="SMART" id="SM00184">
    <property type="entry name" value="RING"/>
    <property type="match status" value="1"/>
</dbReference>
<dbReference type="PANTHER" id="PTHR13417:SF2">
    <property type="entry name" value="E3 UBIQUITIN-PROTEIN LIGASE RNF146"/>
    <property type="match status" value="1"/>
</dbReference>
<proteinExistence type="predicted"/>
<name>A0AAW1UNF9_9CUCU</name>
<comment type="subcellular location">
    <subcellularLocation>
        <location evidence="2 12">Cytoplasm</location>
        <location evidence="2 12">Cytosol</location>
    </subcellularLocation>
</comment>
<evidence type="ECO:0000313" key="17">
    <source>
        <dbReference type="Proteomes" id="UP001431783"/>
    </source>
</evidence>
<keyword evidence="5 12" id="KW-0808">Transferase</keyword>
<dbReference type="InterPro" id="IPR033509">
    <property type="entry name" value="RNF146"/>
</dbReference>
<keyword evidence="17" id="KW-1185">Reference proteome</keyword>
<comment type="pathway">
    <text evidence="3 12">Protein modification; protein ubiquitination.</text>
</comment>
<dbReference type="SMART" id="SM00678">
    <property type="entry name" value="WWE"/>
    <property type="match status" value="1"/>
</dbReference>
<dbReference type="GO" id="GO:0061630">
    <property type="term" value="F:ubiquitin protein ligase activity"/>
    <property type="evidence" value="ECO:0007669"/>
    <property type="project" value="UniProtKB-UniRule"/>
</dbReference>
<evidence type="ECO:0000256" key="5">
    <source>
        <dbReference type="ARBA" id="ARBA00022679"/>
    </source>
</evidence>
<dbReference type="AlphaFoldDB" id="A0AAW1UNF9"/>
<evidence type="ECO:0000256" key="2">
    <source>
        <dbReference type="ARBA" id="ARBA00004514"/>
    </source>
</evidence>
<feature type="compositionally biased region" description="Basic and acidic residues" evidence="13">
    <location>
        <begin position="237"/>
        <end position="255"/>
    </location>
</feature>
<comment type="function">
    <text evidence="12">E3 ubiquitin-protein ligase that specifically binds poly-ADP-ribosylated proteins and mediates their ubiquitination and subsequent degradation.</text>
</comment>
<dbReference type="PROSITE" id="PS50089">
    <property type="entry name" value="ZF_RING_2"/>
    <property type="match status" value="1"/>
</dbReference>
<feature type="region of interest" description="Disordered" evidence="13">
    <location>
        <begin position="174"/>
        <end position="255"/>
    </location>
</feature>
<evidence type="ECO:0000256" key="10">
    <source>
        <dbReference type="ARBA" id="ARBA00022833"/>
    </source>
</evidence>
<keyword evidence="9 12" id="KW-0833">Ubl conjugation pathway</keyword>
<organism evidence="16 17">
    <name type="scientific">Henosepilachna vigintioctopunctata</name>
    <dbReference type="NCBI Taxonomy" id="420089"/>
    <lineage>
        <taxon>Eukaryota</taxon>
        <taxon>Metazoa</taxon>
        <taxon>Ecdysozoa</taxon>
        <taxon>Arthropoda</taxon>
        <taxon>Hexapoda</taxon>
        <taxon>Insecta</taxon>
        <taxon>Pterygota</taxon>
        <taxon>Neoptera</taxon>
        <taxon>Endopterygota</taxon>
        <taxon>Coleoptera</taxon>
        <taxon>Polyphaga</taxon>
        <taxon>Cucujiformia</taxon>
        <taxon>Coccinelloidea</taxon>
        <taxon>Coccinellidae</taxon>
        <taxon>Epilachninae</taxon>
        <taxon>Epilachnini</taxon>
        <taxon>Henosepilachna</taxon>
    </lineage>
</organism>
<dbReference type="PROSITE" id="PS00518">
    <property type="entry name" value="ZF_RING_1"/>
    <property type="match status" value="1"/>
</dbReference>
<evidence type="ECO:0000256" key="8">
    <source>
        <dbReference type="ARBA" id="ARBA00022771"/>
    </source>
</evidence>
<evidence type="ECO:0000313" key="16">
    <source>
        <dbReference type="EMBL" id="KAK9881495.1"/>
    </source>
</evidence>
<dbReference type="EC" id="2.3.2.27" evidence="12"/>
<evidence type="ECO:0000256" key="11">
    <source>
        <dbReference type="PROSITE-ProRule" id="PRU00175"/>
    </source>
</evidence>
<gene>
    <name evidence="16" type="ORF">WA026_016378</name>
</gene>
<dbReference type="Proteomes" id="UP001431783">
    <property type="component" value="Unassembled WGS sequence"/>
</dbReference>
<dbReference type="Pfam" id="PF13920">
    <property type="entry name" value="zf-C3HC4_3"/>
    <property type="match status" value="1"/>
</dbReference>
<dbReference type="PROSITE" id="PS50918">
    <property type="entry name" value="WWE"/>
    <property type="match status" value="1"/>
</dbReference>
<evidence type="ECO:0000256" key="6">
    <source>
        <dbReference type="ARBA" id="ARBA00022687"/>
    </source>
</evidence>
<keyword evidence="6" id="KW-0879">Wnt signaling pathway</keyword>
<dbReference type="EMBL" id="JARQZJ010000069">
    <property type="protein sequence ID" value="KAK9881495.1"/>
    <property type="molecule type" value="Genomic_DNA"/>
</dbReference>
<evidence type="ECO:0000259" key="15">
    <source>
        <dbReference type="PROSITE" id="PS50918"/>
    </source>
</evidence>
<keyword evidence="7 12" id="KW-0479">Metal-binding</keyword>
<dbReference type="GO" id="GO:0072572">
    <property type="term" value="F:poly-ADP-D-ribose binding"/>
    <property type="evidence" value="ECO:0007669"/>
    <property type="project" value="UniProtKB-UniRule"/>
</dbReference>
<feature type="domain" description="WWE" evidence="15">
    <location>
        <begin position="76"/>
        <end position="153"/>
    </location>
</feature>
<dbReference type="InterPro" id="IPR018123">
    <property type="entry name" value="WWE-dom_subgr"/>
</dbReference>
<dbReference type="InterPro" id="IPR037197">
    <property type="entry name" value="WWE_dom_sf"/>
</dbReference>
<dbReference type="GO" id="GO:0006511">
    <property type="term" value="P:ubiquitin-dependent protein catabolic process"/>
    <property type="evidence" value="ECO:0007669"/>
    <property type="project" value="UniProtKB-UniRule"/>
</dbReference>
<dbReference type="Gene3D" id="3.30.40.10">
    <property type="entry name" value="Zinc/RING finger domain, C3HC4 (zinc finger)"/>
    <property type="match status" value="1"/>
</dbReference>
<evidence type="ECO:0000256" key="7">
    <source>
        <dbReference type="ARBA" id="ARBA00022723"/>
    </source>
</evidence>
<dbReference type="InterPro" id="IPR044110">
    <property type="entry name" value="RING-HC_RNF146"/>
</dbReference>
<accession>A0AAW1UNF9</accession>
<dbReference type="FunFam" id="3.30.720.50:FF:000003">
    <property type="entry name" value="E3 ubiquitin-protein ligase RNF146"/>
    <property type="match status" value="1"/>
</dbReference>
<evidence type="ECO:0000256" key="3">
    <source>
        <dbReference type="ARBA" id="ARBA00004906"/>
    </source>
</evidence>
<dbReference type="InterPro" id="IPR004170">
    <property type="entry name" value="WWE_dom"/>
</dbReference>
<comment type="caution">
    <text evidence="16">The sequence shown here is derived from an EMBL/GenBank/DDBJ whole genome shotgun (WGS) entry which is preliminary data.</text>
</comment>
<evidence type="ECO:0000259" key="14">
    <source>
        <dbReference type="PROSITE" id="PS50089"/>
    </source>
</evidence>
<comment type="catalytic activity">
    <reaction evidence="1 12">
        <text>S-ubiquitinyl-[E2 ubiquitin-conjugating enzyme]-L-cysteine + [acceptor protein]-L-lysine = [E2 ubiquitin-conjugating enzyme]-L-cysteine + N(6)-ubiquitinyl-[acceptor protein]-L-lysine.</text>
        <dbReference type="EC" id="2.3.2.27"/>
    </reaction>
</comment>
<feature type="domain" description="RING-type" evidence="14">
    <location>
        <begin position="21"/>
        <end position="59"/>
    </location>
</feature>
<keyword evidence="4 12" id="KW-0963">Cytoplasm</keyword>
<keyword evidence="8 11" id="KW-0863">Zinc-finger</keyword>
<comment type="PTM">
    <text evidence="12">Ubiquitinated; autoubiquitinated.</text>
</comment>
<dbReference type="GO" id="GO:0005829">
    <property type="term" value="C:cytosol"/>
    <property type="evidence" value="ECO:0007669"/>
    <property type="project" value="UniProtKB-SubCell"/>
</dbReference>
<dbReference type="GO" id="GO:0016055">
    <property type="term" value="P:Wnt signaling pathway"/>
    <property type="evidence" value="ECO:0007669"/>
    <property type="project" value="UniProtKB-KW"/>
</dbReference>
<evidence type="ECO:0000256" key="1">
    <source>
        <dbReference type="ARBA" id="ARBA00000900"/>
    </source>
</evidence>
<dbReference type="Gene3D" id="3.30.720.50">
    <property type="match status" value="1"/>
</dbReference>
<evidence type="ECO:0000256" key="12">
    <source>
        <dbReference type="RuleBase" id="RU367115"/>
    </source>
</evidence>
<dbReference type="SUPFAM" id="SSF117839">
    <property type="entry name" value="WWE domain"/>
    <property type="match status" value="1"/>
</dbReference>
<sequence length="255" mass="28950">MAEARANGNTLPAKLKDDLECAVCLQTCVHPAQLPCGHIFCFLCVKGIANQSKKCAMCRQEIPRDFIEQPTLLQSNLNAEQTKTFDEGYQWFYEGRNGWWQYDERTSKELEAAYKSGDKTSELLIAGFLYVVDLENMIQIRRNDPSRRRNIKRDLASIPKKGIAGLRTEVNEIENHSDYNSSTIHETRPENEVPITPSNTPQSPTSGRQSPETHDLMDRFQALHLDGAVLQGRGHSSIRDEDRFLQGDNGRPRSE</sequence>
<evidence type="ECO:0000256" key="13">
    <source>
        <dbReference type="SAM" id="MobiDB-lite"/>
    </source>
</evidence>
<protein>
    <recommendedName>
        <fullName evidence="12">E3 ubiquitin-protein ligase</fullName>
        <ecNumber evidence="12">2.3.2.27</ecNumber>
    </recommendedName>
</protein>
<dbReference type="PANTHER" id="PTHR13417">
    <property type="entry name" value="E3 UBIQUITIN-PROTEIN LIGASE RNF146"/>
    <property type="match status" value="1"/>
</dbReference>
<comment type="domain">
    <text evidence="12">The WWE domain mediates non-covalent poly(ADP-ribose)-binding.</text>
</comment>
<reference evidence="16 17" key="1">
    <citation type="submission" date="2023-03" db="EMBL/GenBank/DDBJ databases">
        <title>Genome insight into feeding habits of ladybird beetles.</title>
        <authorList>
            <person name="Li H.-S."/>
            <person name="Huang Y.-H."/>
            <person name="Pang H."/>
        </authorList>
    </citation>
    <scope>NUCLEOTIDE SEQUENCE [LARGE SCALE GENOMIC DNA]</scope>
    <source>
        <strain evidence="16">SYSU_2023b</strain>
        <tissue evidence="16">Whole body</tissue>
    </source>
</reference>
<dbReference type="GO" id="GO:0005634">
    <property type="term" value="C:nucleus"/>
    <property type="evidence" value="ECO:0007669"/>
    <property type="project" value="TreeGrafter"/>
</dbReference>
<dbReference type="SUPFAM" id="SSF57850">
    <property type="entry name" value="RING/U-box"/>
    <property type="match status" value="1"/>
</dbReference>
<evidence type="ECO:0000256" key="9">
    <source>
        <dbReference type="ARBA" id="ARBA00022786"/>
    </source>
</evidence>
<evidence type="ECO:0000256" key="4">
    <source>
        <dbReference type="ARBA" id="ARBA00022490"/>
    </source>
</evidence>